<accession>A0ACB9KKH6</accession>
<sequence length="186" mass="20432">MSKLSMLLMLIACLVAGMLKMTQSYKEEQWAVSFKRGKQSKTTLKFFFHDTLSGKNPTAIRVAQPLQPYQSSTFFGVMMMTDDPLTVTSDPKSKLVGRAQGFYGSAGQEEIALLMAMSLSFTDGVYNGSTISVLGKNPIMNPVRELPVVAGTGLFRMARGYAIANTRWYDATTGDAIVAYNVTLFH</sequence>
<dbReference type="Proteomes" id="UP000828941">
    <property type="component" value="Chromosome 14"/>
</dbReference>
<gene>
    <name evidence="1" type="ORF">L6164_037606</name>
</gene>
<evidence type="ECO:0000313" key="2">
    <source>
        <dbReference type="Proteomes" id="UP000828941"/>
    </source>
</evidence>
<proteinExistence type="predicted"/>
<evidence type="ECO:0000313" key="1">
    <source>
        <dbReference type="EMBL" id="KAI4297734.1"/>
    </source>
</evidence>
<dbReference type="EMBL" id="CM039439">
    <property type="protein sequence ID" value="KAI4297734.1"/>
    <property type="molecule type" value="Genomic_DNA"/>
</dbReference>
<name>A0ACB9KKH6_BAUVA</name>
<reference evidence="1 2" key="1">
    <citation type="journal article" date="2022" name="DNA Res.">
        <title>Chromosomal-level genome assembly of the orchid tree Bauhinia variegata (Leguminosae; Cercidoideae) supports the allotetraploid origin hypothesis of Bauhinia.</title>
        <authorList>
            <person name="Zhong Y."/>
            <person name="Chen Y."/>
            <person name="Zheng D."/>
            <person name="Pang J."/>
            <person name="Liu Y."/>
            <person name="Luo S."/>
            <person name="Meng S."/>
            <person name="Qian L."/>
            <person name="Wei D."/>
            <person name="Dai S."/>
            <person name="Zhou R."/>
        </authorList>
    </citation>
    <scope>NUCLEOTIDE SEQUENCE [LARGE SCALE GENOMIC DNA]</scope>
    <source>
        <strain evidence="1">BV-YZ2020</strain>
    </source>
</reference>
<keyword evidence="2" id="KW-1185">Reference proteome</keyword>
<comment type="caution">
    <text evidence="1">The sequence shown here is derived from an EMBL/GenBank/DDBJ whole genome shotgun (WGS) entry which is preliminary data.</text>
</comment>
<organism evidence="1 2">
    <name type="scientific">Bauhinia variegata</name>
    <name type="common">Purple orchid tree</name>
    <name type="synonym">Phanera variegata</name>
    <dbReference type="NCBI Taxonomy" id="167791"/>
    <lineage>
        <taxon>Eukaryota</taxon>
        <taxon>Viridiplantae</taxon>
        <taxon>Streptophyta</taxon>
        <taxon>Embryophyta</taxon>
        <taxon>Tracheophyta</taxon>
        <taxon>Spermatophyta</taxon>
        <taxon>Magnoliopsida</taxon>
        <taxon>eudicotyledons</taxon>
        <taxon>Gunneridae</taxon>
        <taxon>Pentapetalae</taxon>
        <taxon>rosids</taxon>
        <taxon>fabids</taxon>
        <taxon>Fabales</taxon>
        <taxon>Fabaceae</taxon>
        <taxon>Cercidoideae</taxon>
        <taxon>Cercideae</taxon>
        <taxon>Bauhiniinae</taxon>
        <taxon>Bauhinia</taxon>
    </lineage>
</organism>
<protein>
    <submittedName>
        <fullName evidence="1">Uncharacterized protein</fullName>
    </submittedName>
</protein>